<dbReference type="InterPro" id="IPR009057">
    <property type="entry name" value="Homeodomain-like_sf"/>
</dbReference>
<name>A0A846W3F7_9NOCA</name>
<keyword evidence="7" id="KW-1185">Reference proteome</keyword>
<dbReference type="Gene3D" id="1.10.10.60">
    <property type="entry name" value="Homeodomain-like"/>
    <property type="match status" value="1"/>
</dbReference>
<keyword evidence="3" id="KW-0804">Transcription</keyword>
<accession>A0A846W3F7</accession>
<proteinExistence type="predicted"/>
<comment type="caution">
    <text evidence="6">The sequence shown here is derived from an EMBL/GenBank/DDBJ whole genome shotgun (WGS) entry which is preliminary data.</text>
</comment>
<keyword evidence="1" id="KW-0805">Transcription regulation</keyword>
<organism evidence="6 7">
    <name type="scientific">Nocardia coubleae</name>
    <dbReference type="NCBI Taxonomy" id="356147"/>
    <lineage>
        <taxon>Bacteria</taxon>
        <taxon>Bacillati</taxon>
        <taxon>Actinomycetota</taxon>
        <taxon>Actinomycetes</taxon>
        <taxon>Mycobacteriales</taxon>
        <taxon>Nocardiaceae</taxon>
        <taxon>Nocardia</taxon>
    </lineage>
</organism>
<sequence length="358" mass="38536">MRSPDLDRGGPNGTVGGVSGAGSGGRAEIGSRVDGTVSVHLVRLLVQSARRFGVAEEQLARVPGTDDMVLRGELNRLPMSSLLRLWELIARPGAGVAVAEAAPLGTLNTWDYLVTTGATLADSLRAAQPYHRLVTAAAEGFDLSGEADLTIGYRTSASDPTVASTVNEYVLAYYLRRAREATGRPLVPTKVTFGHPAPPDYHHLIDVFGTRTIEFGAEADSITFRADDANAPLPRADPMLADLMRSHADLVLASARTVADPLDAFRIALASALDAADPTLARVAKALAMSERSLQRHLAEQGTTWREELDRLRYERAKTLLAQGLTTSTIARHLAFTDDRALRKAFHRWTGTPPTLAR</sequence>
<dbReference type="PANTHER" id="PTHR47894">
    <property type="entry name" value="HTH-TYPE TRANSCRIPTIONAL REGULATOR GADX"/>
    <property type="match status" value="1"/>
</dbReference>
<dbReference type="PANTHER" id="PTHR47894:SF1">
    <property type="entry name" value="HTH-TYPE TRANSCRIPTIONAL REGULATOR VQSM"/>
    <property type="match status" value="1"/>
</dbReference>
<evidence type="ECO:0000313" key="6">
    <source>
        <dbReference type="EMBL" id="NKX87752.1"/>
    </source>
</evidence>
<evidence type="ECO:0000256" key="2">
    <source>
        <dbReference type="ARBA" id="ARBA00023125"/>
    </source>
</evidence>
<evidence type="ECO:0000256" key="1">
    <source>
        <dbReference type="ARBA" id="ARBA00023015"/>
    </source>
</evidence>
<dbReference type="Proteomes" id="UP000572007">
    <property type="component" value="Unassembled WGS sequence"/>
</dbReference>
<feature type="domain" description="HTH araC/xylS-type" evidence="5">
    <location>
        <begin position="263"/>
        <end position="358"/>
    </location>
</feature>
<reference evidence="6 7" key="1">
    <citation type="submission" date="2020-04" db="EMBL/GenBank/DDBJ databases">
        <title>MicrobeNet Type strains.</title>
        <authorList>
            <person name="Nicholson A.C."/>
        </authorList>
    </citation>
    <scope>NUCLEOTIDE SEQUENCE [LARGE SCALE GENOMIC DNA]</scope>
    <source>
        <strain evidence="6 7">DSM 44960</strain>
    </source>
</reference>
<dbReference type="GO" id="GO:0003700">
    <property type="term" value="F:DNA-binding transcription factor activity"/>
    <property type="evidence" value="ECO:0007669"/>
    <property type="project" value="InterPro"/>
</dbReference>
<dbReference type="EMBL" id="JAAXOM010000002">
    <property type="protein sequence ID" value="NKX87752.1"/>
    <property type="molecule type" value="Genomic_DNA"/>
</dbReference>
<dbReference type="AlphaFoldDB" id="A0A846W3F7"/>
<dbReference type="SMART" id="SM00342">
    <property type="entry name" value="HTH_ARAC"/>
    <property type="match status" value="1"/>
</dbReference>
<evidence type="ECO:0000313" key="7">
    <source>
        <dbReference type="Proteomes" id="UP000572007"/>
    </source>
</evidence>
<dbReference type="GO" id="GO:0005829">
    <property type="term" value="C:cytosol"/>
    <property type="evidence" value="ECO:0007669"/>
    <property type="project" value="TreeGrafter"/>
</dbReference>
<feature type="region of interest" description="Disordered" evidence="4">
    <location>
        <begin position="1"/>
        <end position="29"/>
    </location>
</feature>
<feature type="compositionally biased region" description="Gly residues" evidence="4">
    <location>
        <begin position="10"/>
        <end position="27"/>
    </location>
</feature>
<dbReference type="GO" id="GO:0000976">
    <property type="term" value="F:transcription cis-regulatory region binding"/>
    <property type="evidence" value="ECO:0007669"/>
    <property type="project" value="TreeGrafter"/>
</dbReference>
<gene>
    <name evidence="6" type="ORF">HGA10_10550</name>
</gene>
<evidence type="ECO:0000256" key="3">
    <source>
        <dbReference type="ARBA" id="ARBA00023163"/>
    </source>
</evidence>
<dbReference type="InterPro" id="IPR032687">
    <property type="entry name" value="AraC-type_N"/>
</dbReference>
<dbReference type="PROSITE" id="PS01124">
    <property type="entry name" value="HTH_ARAC_FAMILY_2"/>
    <property type="match status" value="1"/>
</dbReference>
<evidence type="ECO:0000256" key="4">
    <source>
        <dbReference type="SAM" id="MobiDB-lite"/>
    </source>
</evidence>
<dbReference type="Pfam" id="PF12833">
    <property type="entry name" value="HTH_18"/>
    <property type="match status" value="1"/>
</dbReference>
<dbReference type="Pfam" id="PF12625">
    <property type="entry name" value="Arabinose_bd"/>
    <property type="match status" value="1"/>
</dbReference>
<keyword evidence="2" id="KW-0238">DNA-binding</keyword>
<evidence type="ECO:0000259" key="5">
    <source>
        <dbReference type="PROSITE" id="PS01124"/>
    </source>
</evidence>
<dbReference type="InterPro" id="IPR018060">
    <property type="entry name" value="HTH_AraC"/>
</dbReference>
<protein>
    <submittedName>
        <fullName evidence="6">AraC family transcriptional regulator</fullName>
    </submittedName>
</protein>
<dbReference type="SUPFAM" id="SSF46689">
    <property type="entry name" value="Homeodomain-like"/>
    <property type="match status" value="1"/>
</dbReference>